<dbReference type="InterPro" id="IPR029068">
    <property type="entry name" value="Glyas_Bleomycin-R_OHBP_Dase"/>
</dbReference>
<organism evidence="2 3">
    <name type="scientific">Calocera cornea HHB12733</name>
    <dbReference type="NCBI Taxonomy" id="1353952"/>
    <lineage>
        <taxon>Eukaryota</taxon>
        <taxon>Fungi</taxon>
        <taxon>Dikarya</taxon>
        <taxon>Basidiomycota</taxon>
        <taxon>Agaricomycotina</taxon>
        <taxon>Dacrymycetes</taxon>
        <taxon>Dacrymycetales</taxon>
        <taxon>Dacrymycetaceae</taxon>
        <taxon>Calocera</taxon>
    </lineage>
</organism>
<dbReference type="GO" id="GO:0051213">
    <property type="term" value="F:dioxygenase activity"/>
    <property type="evidence" value="ECO:0007669"/>
    <property type="project" value="UniProtKB-KW"/>
</dbReference>
<dbReference type="EMBL" id="KV424104">
    <property type="protein sequence ID" value="KZT51522.1"/>
    <property type="molecule type" value="Genomic_DNA"/>
</dbReference>
<feature type="domain" description="VOC" evidence="1">
    <location>
        <begin position="19"/>
        <end position="133"/>
    </location>
</feature>
<dbReference type="Pfam" id="PF00903">
    <property type="entry name" value="Glyoxalase"/>
    <property type="match status" value="1"/>
</dbReference>
<dbReference type="Proteomes" id="UP000076842">
    <property type="component" value="Unassembled WGS sequence"/>
</dbReference>
<dbReference type="InterPro" id="IPR004360">
    <property type="entry name" value="Glyas_Fos-R_dOase_dom"/>
</dbReference>
<dbReference type="AlphaFoldDB" id="A0A165CW68"/>
<gene>
    <name evidence="2" type="ORF">CALCODRAFT_487872</name>
</gene>
<dbReference type="InterPro" id="IPR037523">
    <property type="entry name" value="VOC_core"/>
</dbReference>
<name>A0A165CW68_9BASI</name>
<keyword evidence="3" id="KW-1185">Reference proteome</keyword>
<evidence type="ECO:0000313" key="3">
    <source>
        <dbReference type="Proteomes" id="UP000076842"/>
    </source>
</evidence>
<dbReference type="OrthoDB" id="4129692at2759"/>
<dbReference type="Gene3D" id="3.10.180.10">
    <property type="entry name" value="2,3-Dihydroxybiphenyl 1,2-Dioxygenase, domain 1"/>
    <property type="match status" value="1"/>
</dbReference>
<keyword evidence="2" id="KW-0223">Dioxygenase</keyword>
<keyword evidence="2" id="KW-0560">Oxidoreductase</keyword>
<protein>
    <submittedName>
        <fullName evidence="2">Glyoxalase/Bleomycin resistance protein/Dihydroxybiphenyl dioxygenase</fullName>
    </submittedName>
</protein>
<sequence length="136" mass="15275">MSPQPKPEPEPEPYVPATSQLVLELFVRSLPASLSFYTTLGFRLLEQRGQFAELGWEGHLLFLDASHSDLDLPPATYHPQANVRVMVPDVDAAWRKAQEMGAKVLTPIQDQYYGLRDFTILDPDGFGVRFGTRLTS</sequence>
<evidence type="ECO:0000259" key="1">
    <source>
        <dbReference type="PROSITE" id="PS51819"/>
    </source>
</evidence>
<dbReference type="PROSITE" id="PS51819">
    <property type="entry name" value="VOC"/>
    <property type="match status" value="1"/>
</dbReference>
<dbReference type="InParanoid" id="A0A165CW68"/>
<accession>A0A165CW68</accession>
<evidence type="ECO:0000313" key="2">
    <source>
        <dbReference type="EMBL" id="KZT51522.1"/>
    </source>
</evidence>
<dbReference type="SUPFAM" id="SSF54593">
    <property type="entry name" value="Glyoxalase/Bleomycin resistance protein/Dihydroxybiphenyl dioxygenase"/>
    <property type="match status" value="1"/>
</dbReference>
<proteinExistence type="predicted"/>
<reference evidence="2 3" key="1">
    <citation type="journal article" date="2016" name="Mol. Biol. Evol.">
        <title>Comparative Genomics of Early-Diverging Mushroom-Forming Fungi Provides Insights into the Origins of Lignocellulose Decay Capabilities.</title>
        <authorList>
            <person name="Nagy L.G."/>
            <person name="Riley R."/>
            <person name="Tritt A."/>
            <person name="Adam C."/>
            <person name="Daum C."/>
            <person name="Floudas D."/>
            <person name="Sun H."/>
            <person name="Yadav J.S."/>
            <person name="Pangilinan J."/>
            <person name="Larsson K.H."/>
            <person name="Matsuura K."/>
            <person name="Barry K."/>
            <person name="Labutti K."/>
            <person name="Kuo R."/>
            <person name="Ohm R.A."/>
            <person name="Bhattacharya S.S."/>
            <person name="Shirouzu T."/>
            <person name="Yoshinaga Y."/>
            <person name="Martin F.M."/>
            <person name="Grigoriev I.V."/>
            <person name="Hibbett D.S."/>
        </authorList>
    </citation>
    <scope>NUCLEOTIDE SEQUENCE [LARGE SCALE GENOMIC DNA]</scope>
    <source>
        <strain evidence="2 3">HHB12733</strain>
    </source>
</reference>